<name>A0A382LQU8_9ZZZZ</name>
<evidence type="ECO:0000256" key="8">
    <source>
        <dbReference type="ARBA" id="ARBA00023102"/>
    </source>
</evidence>
<dbReference type="HAMAP" id="MF_01014">
    <property type="entry name" value="HisA"/>
    <property type="match status" value="1"/>
</dbReference>
<dbReference type="InterPro" id="IPR044524">
    <property type="entry name" value="Isoase_HisA-like"/>
</dbReference>
<protein>
    <recommendedName>
        <fullName evidence="5">1-(5-phosphoribosyl)-5-[(5-phosphoribosylamino)methylideneamino]imidazole-4-carboxamideisomerase</fullName>
        <ecNumber evidence="5">5.3.1.16</ecNumber>
    </recommendedName>
</protein>
<dbReference type="GO" id="GO:0005737">
    <property type="term" value="C:cytoplasm"/>
    <property type="evidence" value="ECO:0007669"/>
    <property type="project" value="UniProtKB-SubCell"/>
</dbReference>
<evidence type="ECO:0000256" key="1">
    <source>
        <dbReference type="ARBA" id="ARBA00000901"/>
    </source>
</evidence>
<dbReference type="Pfam" id="PF00977">
    <property type="entry name" value="His_biosynth"/>
    <property type="match status" value="1"/>
</dbReference>
<dbReference type="AlphaFoldDB" id="A0A382LQU8"/>
<comment type="pathway">
    <text evidence="3">Amino-acid biosynthesis; L-histidine biosynthesis; L-histidine from 5-phospho-alpha-D-ribose 1-diphosphate: step 4/9.</text>
</comment>
<evidence type="ECO:0000256" key="5">
    <source>
        <dbReference type="ARBA" id="ARBA00012550"/>
    </source>
</evidence>
<comment type="subcellular location">
    <subcellularLocation>
        <location evidence="2">Cytoplasm</location>
    </subcellularLocation>
</comment>
<dbReference type="SUPFAM" id="SSF51366">
    <property type="entry name" value="Ribulose-phoshate binding barrel"/>
    <property type="match status" value="1"/>
</dbReference>
<dbReference type="InterPro" id="IPR011060">
    <property type="entry name" value="RibuloseP-bd_barrel"/>
</dbReference>
<dbReference type="InterPro" id="IPR013785">
    <property type="entry name" value="Aldolase_TIM"/>
</dbReference>
<dbReference type="GO" id="GO:0000162">
    <property type="term" value="P:L-tryptophan biosynthetic process"/>
    <property type="evidence" value="ECO:0007669"/>
    <property type="project" value="TreeGrafter"/>
</dbReference>
<keyword evidence="7" id="KW-0028">Amino-acid biosynthesis</keyword>
<dbReference type="InterPro" id="IPR006062">
    <property type="entry name" value="His_biosynth"/>
</dbReference>
<evidence type="ECO:0000256" key="3">
    <source>
        <dbReference type="ARBA" id="ARBA00005133"/>
    </source>
</evidence>
<dbReference type="EMBL" id="UINC01087784">
    <property type="protein sequence ID" value="SVC37452.1"/>
    <property type="molecule type" value="Genomic_DNA"/>
</dbReference>
<dbReference type="UniPathway" id="UPA00031">
    <property type="reaction ID" value="UER00009"/>
</dbReference>
<reference evidence="10" key="1">
    <citation type="submission" date="2018-05" db="EMBL/GenBank/DDBJ databases">
        <authorList>
            <person name="Lanie J.A."/>
            <person name="Ng W.-L."/>
            <person name="Kazmierczak K.M."/>
            <person name="Andrzejewski T.M."/>
            <person name="Davidsen T.M."/>
            <person name="Wayne K.J."/>
            <person name="Tettelin H."/>
            <person name="Glass J.I."/>
            <person name="Rusch D."/>
            <person name="Podicherti R."/>
            <person name="Tsui H.-C.T."/>
            <person name="Winkler M.E."/>
        </authorList>
    </citation>
    <scope>NUCLEOTIDE SEQUENCE</scope>
</reference>
<evidence type="ECO:0000256" key="6">
    <source>
        <dbReference type="ARBA" id="ARBA00022490"/>
    </source>
</evidence>
<dbReference type="CDD" id="cd04732">
    <property type="entry name" value="HisA"/>
    <property type="match status" value="1"/>
</dbReference>
<organism evidence="10">
    <name type="scientific">marine metagenome</name>
    <dbReference type="NCBI Taxonomy" id="408172"/>
    <lineage>
        <taxon>unclassified sequences</taxon>
        <taxon>metagenomes</taxon>
        <taxon>ecological metagenomes</taxon>
    </lineage>
</organism>
<dbReference type="FunFam" id="3.20.20.70:FF:000009">
    <property type="entry name" value="1-(5-phosphoribosyl)-5-[(5-phosphoribosylamino)methylideneamino] imidazole-4-carboxamide isomerase"/>
    <property type="match status" value="1"/>
</dbReference>
<accession>A0A382LQU8</accession>
<evidence type="ECO:0000256" key="9">
    <source>
        <dbReference type="ARBA" id="ARBA00023235"/>
    </source>
</evidence>
<proteinExistence type="inferred from homology"/>
<dbReference type="PANTHER" id="PTHR43090:SF2">
    <property type="entry name" value="1-(5-PHOSPHORIBOSYL)-5-[(5-PHOSPHORIBOSYLAMINO)METHYLIDENEAMINO] IMIDAZOLE-4-CARBOXAMIDE ISOMERASE"/>
    <property type="match status" value="1"/>
</dbReference>
<gene>
    <name evidence="10" type="ORF">METZ01_LOCUS290306</name>
</gene>
<comment type="similarity">
    <text evidence="4">Belongs to the HisA/HisF family.</text>
</comment>
<dbReference type="EC" id="5.3.1.16" evidence="5"/>
<evidence type="ECO:0000256" key="4">
    <source>
        <dbReference type="ARBA" id="ARBA00009667"/>
    </source>
</evidence>
<sequence>MEGKVVRLYKGDPSKKTIYSDNPLEIAKKWESAGADMIHLVDLDATLGKGSNFEILGNIAKSVKIPVQIAGGLRNEKIIESALEFAQRAVIGTLAFKDKTTLGKLLAVYGSKKLVISVDHNDGLVAVNGWQQTTKIPLIDAVNEFKEMGFSEYLSTNISRDGTLDGPDLTRTRAINEIENVNLIVSGGISNVEDVVKVKELNPFGVILGKALYENQITIEEAKQV</sequence>
<dbReference type="Gene3D" id="3.20.20.70">
    <property type="entry name" value="Aldolase class I"/>
    <property type="match status" value="1"/>
</dbReference>
<dbReference type="GO" id="GO:0003949">
    <property type="term" value="F:1-(5-phosphoribosyl)-5-[(5-phosphoribosylamino)methylideneamino]imidazole-4-carboxamide isomerase activity"/>
    <property type="evidence" value="ECO:0007669"/>
    <property type="project" value="UniProtKB-EC"/>
</dbReference>
<keyword evidence="8" id="KW-0368">Histidine biosynthesis</keyword>
<evidence type="ECO:0000256" key="7">
    <source>
        <dbReference type="ARBA" id="ARBA00022605"/>
    </source>
</evidence>
<comment type="catalytic activity">
    <reaction evidence="1">
        <text>1-(5-phospho-beta-D-ribosyl)-5-[(5-phospho-beta-D-ribosylamino)methylideneamino]imidazole-4-carboxamide = 5-[(5-phospho-1-deoxy-D-ribulos-1-ylimino)methylamino]-1-(5-phospho-beta-D-ribosyl)imidazole-4-carboxamide</text>
        <dbReference type="Rhea" id="RHEA:15469"/>
        <dbReference type="ChEBI" id="CHEBI:58435"/>
        <dbReference type="ChEBI" id="CHEBI:58525"/>
        <dbReference type="EC" id="5.3.1.16"/>
    </reaction>
</comment>
<dbReference type="GO" id="GO:0000105">
    <property type="term" value="P:L-histidine biosynthetic process"/>
    <property type="evidence" value="ECO:0007669"/>
    <property type="project" value="UniProtKB-UniPathway"/>
</dbReference>
<dbReference type="PANTHER" id="PTHR43090">
    <property type="entry name" value="1-(5-PHOSPHORIBOSYL)-5-[(5-PHOSPHORIBOSYLAMINO)METHYLIDENEAMINO] IMIDAZOLE-4-CARBOXAMIDE ISOMERASE"/>
    <property type="match status" value="1"/>
</dbReference>
<keyword evidence="6" id="KW-0963">Cytoplasm</keyword>
<evidence type="ECO:0000313" key="10">
    <source>
        <dbReference type="EMBL" id="SVC37452.1"/>
    </source>
</evidence>
<keyword evidence="9" id="KW-0413">Isomerase</keyword>
<evidence type="ECO:0000256" key="2">
    <source>
        <dbReference type="ARBA" id="ARBA00004496"/>
    </source>
</evidence>
<dbReference type="InterPro" id="IPR023016">
    <property type="entry name" value="HisA/PriA"/>
</dbReference>